<evidence type="ECO:0000256" key="3">
    <source>
        <dbReference type="ARBA" id="ARBA00022964"/>
    </source>
</evidence>
<keyword evidence="3" id="KW-0223">Dioxygenase</keyword>
<evidence type="ECO:0000256" key="4">
    <source>
        <dbReference type="ARBA" id="ARBA00023002"/>
    </source>
</evidence>
<dbReference type="Proteomes" id="UP001337655">
    <property type="component" value="Unassembled WGS sequence"/>
</dbReference>
<proteinExistence type="predicted"/>
<reference evidence="6 7" key="1">
    <citation type="submission" date="2023-08" db="EMBL/GenBank/DDBJ databases">
        <title>Black Yeasts Isolated from many extreme environments.</title>
        <authorList>
            <person name="Coleine C."/>
            <person name="Stajich J.E."/>
            <person name="Selbmann L."/>
        </authorList>
    </citation>
    <scope>NUCLEOTIDE SEQUENCE [LARGE SCALE GENOMIC DNA]</scope>
    <source>
        <strain evidence="6 7">CCFEE 5935</strain>
    </source>
</reference>
<keyword evidence="4" id="KW-0560">Oxidoreductase</keyword>
<dbReference type="GO" id="GO:0046872">
    <property type="term" value="F:metal ion binding"/>
    <property type="evidence" value="ECO:0007669"/>
    <property type="project" value="UniProtKB-KW"/>
</dbReference>
<keyword evidence="7" id="KW-1185">Reference proteome</keyword>
<evidence type="ECO:0000313" key="6">
    <source>
        <dbReference type="EMBL" id="KAK5166270.1"/>
    </source>
</evidence>
<dbReference type="SUPFAM" id="SSF48484">
    <property type="entry name" value="Lipoxigenase"/>
    <property type="match status" value="1"/>
</dbReference>
<name>A0AAV9P4X9_9PEZI</name>
<dbReference type="AlphaFoldDB" id="A0AAV9P4X9"/>
<dbReference type="GO" id="GO:0034440">
    <property type="term" value="P:lipid oxidation"/>
    <property type="evidence" value="ECO:0007669"/>
    <property type="project" value="InterPro"/>
</dbReference>
<evidence type="ECO:0000256" key="1">
    <source>
        <dbReference type="ARBA" id="ARBA00021175"/>
    </source>
</evidence>
<dbReference type="InterPro" id="IPR000907">
    <property type="entry name" value="LipOase"/>
</dbReference>
<evidence type="ECO:0000256" key="2">
    <source>
        <dbReference type="ARBA" id="ARBA00022723"/>
    </source>
</evidence>
<dbReference type="PANTHER" id="PTHR11771">
    <property type="entry name" value="LIPOXYGENASE"/>
    <property type="match status" value="1"/>
</dbReference>
<accession>A0AAV9P4X9</accession>
<dbReference type="GO" id="GO:0043651">
    <property type="term" value="P:linoleic acid metabolic process"/>
    <property type="evidence" value="ECO:0007669"/>
    <property type="project" value="UniProtKB-ARBA"/>
</dbReference>
<dbReference type="InterPro" id="IPR013819">
    <property type="entry name" value="LipOase_C"/>
</dbReference>
<evidence type="ECO:0000313" key="7">
    <source>
        <dbReference type="Proteomes" id="UP001337655"/>
    </source>
</evidence>
<dbReference type="InterPro" id="IPR036226">
    <property type="entry name" value="LipOase_C_sf"/>
</dbReference>
<organism evidence="6 7">
    <name type="scientific">Saxophila tyrrhenica</name>
    <dbReference type="NCBI Taxonomy" id="1690608"/>
    <lineage>
        <taxon>Eukaryota</taxon>
        <taxon>Fungi</taxon>
        <taxon>Dikarya</taxon>
        <taxon>Ascomycota</taxon>
        <taxon>Pezizomycotina</taxon>
        <taxon>Dothideomycetes</taxon>
        <taxon>Dothideomycetidae</taxon>
        <taxon>Mycosphaerellales</taxon>
        <taxon>Extremaceae</taxon>
        <taxon>Saxophila</taxon>
    </lineage>
</organism>
<sequence length="280" mass="30966">MLTVVQTVLFAPGTVVDQIFPYTGQSAQDYTTDRYKNKGSGRFESNYFESELGARGLINSNVGPALKSFPFYEDASTIHDAIERFMATFVNSFYATKKAITRDAELQAWVTEAQGPAEAIDFPSITSNGDLIDVLTHIAHLASTSHHTVNTNELIDISSTLPFHPPALYKPIPTRKGIKNVANYLPPFNQVLTQFAVGALFARPKFVGSKRALLHMFDDPNMLDRMNPKTRKAAAKFKKDMQAFSADVSGRTFDTDGLSQGMPFVWRALDPNVAPYSITT</sequence>
<dbReference type="GO" id="GO:0050584">
    <property type="term" value="F:linoleate 11-lipoxygenase activity"/>
    <property type="evidence" value="ECO:0007669"/>
    <property type="project" value="UniProtKB-ARBA"/>
</dbReference>
<dbReference type="GeneID" id="89929864"/>
<feature type="domain" description="Lipoxygenase" evidence="5">
    <location>
        <begin position="1"/>
        <end position="280"/>
    </location>
</feature>
<dbReference type="Gene3D" id="1.20.245.10">
    <property type="entry name" value="Lipoxygenase-1, Domain 5"/>
    <property type="match status" value="1"/>
</dbReference>
<dbReference type="RefSeq" id="XP_064656223.1">
    <property type="nucleotide sequence ID" value="XM_064805763.1"/>
</dbReference>
<keyword evidence="2" id="KW-0479">Metal-binding</keyword>
<dbReference type="EMBL" id="JAVRRT010000014">
    <property type="protein sequence ID" value="KAK5166270.1"/>
    <property type="molecule type" value="Genomic_DNA"/>
</dbReference>
<dbReference type="Pfam" id="PF00305">
    <property type="entry name" value="Lipoxygenase"/>
    <property type="match status" value="1"/>
</dbReference>
<comment type="caution">
    <text evidence="6">The sequence shown here is derived from an EMBL/GenBank/DDBJ whole genome shotgun (WGS) entry which is preliminary data.</text>
</comment>
<protein>
    <recommendedName>
        <fullName evidence="1">Manganese lipoxygenase</fullName>
    </recommendedName>
</protein>
<gene>
    <name evidence="6" type="ORF">LTR77_008531</name>
</gene>
<dbReference type="PROSITE" id="PS51393">
    <property type="entry name" value="LIPOXYGENASE_3"/>
    <property type="match status" value="1"/>
</dbReference>
<evidence type="ECO:0000259" key="5">
    <source>
        <dbReference type="PROSITE" id="PS51393"/>
    </source>
</evidence>